<evidence type="ECO:0000313" key="8">
    <source>
        <dbReference type="Proteomes" id="UP000681720"/>
    </source>
</evidence>
<dbReference type="GO" id="GO:0017099">
    <property type="term" value="F:very-long-chain fatty acyl-CoA dehydrogenase activity"/>
    <property type="evidence" value="ECO:0007669"/>
    <property type="project" value="TreeGrafter"/>
</dbReference>
<evidence type="ECO:0000313" key="5">
    <source>
        <dbReference type="EMBL" id="CAF4563884.1"/>
    </source>
</evidence>
<gene>
    <name evidence="7" type="ORF">BYL167_LOCUS40096</name>
    <name evidence="5" type="ORF">GIL414_LOCUS37371</name>
    <name evidence="6" type="ORF">SMN809_LOCUS37741</name>
</gene>
<organism evidence="5 8">
    <name type="scientific">Rotaria magnacalcarata</name>
    <dbReference type="NCBI Taxonomy" id="392030"/>
    <lineage>
        <taxon>Eukaryota</taxon>
        <taxon>Metazoa</taxon>
        <taxon>Spiralia</taxon>
        <taxon>Gnathifera</taxon>
        <taxon>Rotifera</taxon>
        <taxon>Eurotatoria</taxon>
        <taxon>Bdelloidea</taxon>
        <taxon>Philodinida</taxon>
        <taxon>Philodinidae</taxon>
        <taxon>Rotaria</taxon>
    </lineage>
</organism>
<feature type="non-terminal residue" evidence="5">
    <location>
        <position position="1"/>
    </location>
</feature>
<evidence type="ECO:0000256" key="2">
    <source>
        <dbReference type="ARBA" id="ARBA00022630"/>
    </source>
</evidence>
<evidence type="ECO:0000313" key="7">
    <source>
        <dbReference type="EMBL" id="CAF4600269.1"/>
    </source>
</evidence>
<accession>A0A8S2YLZ7</accession>
<comment type="caution">
    <text evidence="5">The sequence shown here is derived from an EMBL/GenBank/DDBJ whole genome shotgun (WGS) entry which is preliminary data.</text>
</comment>
<reference evidence="5" key="1">
    <citation type="submission" date="2021-02" db="EMBL/GenBank/DDBJ databases">
        <authorList>
            <person name="Nowell W R."/>
        </authorList>
    </citation>
    <scope>NUCLEOTIDE SEQUENCE</scope>
</reference>
<dbReference type="GO" id="GO:0000062">
    <property type="term" value="F:fatty-acyl-CoA binding"/>
    <property type="evidence" value="ECO:0007669"/>
    <property type="project" value="TreeGrafter"/>
</dbReference>
<dbReference type="PANTHER" id="PTHR43884:SF11">
    <property type="entry name" value="VERY LONG-CHAIN SPECIFIC ACYL-COA DEHYDROGENASE, MITOCHONDRIAL"/>
    <property type="match status" value="1"/>
</dbReference>
<sequence length="80" mass="8562">ASIKTKAELSADGKYYVLNGSKIWISNGGFAEVFTVFAQVSSVDDKTGQVQNKMTAFIVERKFGGLTSGPPEKKMGIKAS</sequence>
<protein>
    <recommendedName>
        <fullName evidence="4">Acyl-CoA oxidase/dehydrogenase middle domain-containing protein</fullName>
    </recommendedName>
</protein>
<dbReference type="Proteomes" id="UP000681720">
    <property type="component" value="Unassembled WGS sequence"/>
</dbReference>
<comment type="cofactor">
    <cofactor evidence="1">
        <name>FAD</name>
        <dbReference type="ChEBI" id="CHEBI:57692"/>
    </cofactor>
</comment>
<dbReference type="InterPro" id="IPR006091">
    <property type="entry name" value="Acyl-CoA_Oxase/DH_mid-dom"/>
</dbReference>
<dbReference type="Gene3D" id="2.40.110.10">
    <property type="entry name" value="Butyryl-CoA Dehydrogenase, subunit A, domain 2"/>
    <property type="match status" value="1"/>
</dbReference>
<feature type="domain" description="Acyl-CoA oxidase/dehydrogenase middle" evidence="4">
    <location>
        <begin position="2"/>
        <end position="79"/>
    </location>
</feature>
<name>A0A8S2YLZ7_9BILA</name>
<keyword evidence="2" id="KW-0285">Flavoprotein</keyword>
<dbReference type="Proteomes" id="UP000681967">
    <property type="component" value="Unassembled WGS sequence"/>
</dbReference>
<keyword evidence="3" id="KW-0274">FAD</keyword>
<feature type="non-terminal residue" evidence="5">
    <location>
        <position position="80"/>
    </location>
</feature>
<evidence type="ECO:0000256" key="3">
    <source>
        <dbReference type="ARBA" id="ARBA00022827"/>
    </source>
</evidence>
<dbReference type="Proteomes" id="UP000676336">
    <property type="component" value="Unassembled WGS sequence"/>
</dbReference>
<dbReference type="EMBL" id="CAJOBJ010095817">
    <property type="protein sequence ID" value="CAF4563884.1"/>
    <property type="molecule type" value="Genomic_DNA"/>
</dbReference>
<dbReference type="EMBL" id="CAJOBI010096584">
    <property type="protein sequence ID" value="CAF4568068.1"/>
    <property type="molecule type" value="Genomic_DNA"/>
</dbReference>
<dbReference type="FunFam" id="2.40.110.10:FF:000006">
    <property type="entry name" value="very long-chain specific acyl-CoA dehydrogenase, mitochondrial"/>
    <property type="match status" value="1"/>
</dbReference>
<dbReference type="PANTHER" id="PTHR43884">
    <property type="entry name" value="ACYL-COA DEHYDROGENASE"/>
    <property type="match status" value="1"/>
</dbReference>
<evidence type="ECO:0000259" key="4">
    <source>
        <dbReference type="Pfam" id="PF02770"/>
    </source>
</evidence>
<dbReference type="InterPro" id="IPR046373">
    <property type="entry name" value="Acyl-CoA_Oxase/DH_mid-dom_sf"/>
</dbReference>
<evidence type="ECO:0000256" key="1">
    <source>
        <dbReference type="ARBA" id="ARBA00001974"/>
    </source>
</evidence>
<proteinExistence type="predicted"/>
<dbReference type="Pfam" id="PF02770">
    <property type="entry name" value="Acyl-CoA_dh_M"/>
    <property type="match status" value="1"/>
</dbReference>
<dbReference type="SUPFAM" id="SSF56645">
    <property type="entry name" value="Acyl-CoA dehydrogenase NM domain-like"/>
    <property type="match status" value="1"/>
</dbReference>
<dbReference type="EMBL" id="CAJOBH010098334">
    <property type="protein sequence ID" value="CAF4600269.1"/>
    <property type="molecule type" value="Genomic_DNA"/>
</dbReference>
<evidence type="ECO:0000313" key="6">
    <source>
        <dbReference type="EMBL" id="CAF4568068.1"/>
    </source>
</evidence>
<dbReference type="AlphaFoldDB" id="A0A8S2YLZ7"/>
<dbReference type="InterPro" id="IPR009100">
    <property type="entry name" value="AcylCoA_DH/oxidase_NM_dom_sf"/>
</dbReference>